<feature type="transmembrane region" description="Helical" evidence="2">
    <location>
        <begin position="36"/>
        <end position="54"/>
    </location>
</feature>
<dbReference type="InterPro" id="IPR011969">
    <property type="entry name" value="Clan_AA_Asp_peptidase_C"/>
</dbReference>
<feature type="transmembrane region" description="Helical" evidence="2">
    <location>
        <begin position="6"/>
        <end position="24"/>
    </location>
</feature>
<feature type="domain" description="Peptidase A2" evidence="3">
    <location>
        <begin position="109"/>
        <end position="188"/>
    </location>
</feature>
<keyword evidence="2" id="KW-0812">Transmembrane</keyword>
<dbReference type="GO" id="GO:0006508">
    <property type="term" value="P:proteolysis"/>
    <property type="evidence" value="ECO:0007669"/>
    <property type="project" value="UniProtKB-KW"/>
</dbReference>
<reference evidence="4 5" key="1">
    <citation type="submission" date="2023-07" db="EMBL/GenBank/DDBJ databases">
        <title>Sorghum-associated microbial communities from plants grown in Nebraska, USA.</title>
        <authorList>
            <person name="Schachtman D."/>
        </authorList>
    </citation>
    <scope>NUCLEOTIDE SEQUENCE [LARGE SCALE GENOMIC DNA]</scope>
    <source>
        <strain evidence="4 5">4256</strain>
    </source>
</reference>
<dbReference type="CDD" id="cd05483">
    <property type="entry name" value="retropepsin_like_bacteria"/>
    <property type="match status" value="1"/>
</dbReference>
<evidence type="ECO:0000256" key="1">
    <source>
        <dbReference type="ARBA" id="ARBA00022801"/>
    </source>
</evidence>
<dbReference type="Pfam" id="PF13975">
    <property type="entry name" value="gag-asp_proteas"/>
    <property type="match status" value="1"/>
</dbReference>
<dbReference type="EMBL" id="JAVDWV010000027">
    <property type="protein sequence ID" value="MDR7157041.1"/>
    <property type="molecule type" value="Genomic_DNA"/>
</dbReference>
<keyword evidence="2" id="KW-0472">Membrane</keyword>
<dbReference type="InterPro" id="IPR021109">
    <property type="entry name" value="Peptidase_aspartic_dom_sf"/>
</dbReference>
<sequence length="206" mass="21848">MDGDLTASTLWYVLVLVLVGSSLIGRRLAWGSLLRLALLWVAIFAGLFGLFTLAQQQGYLTGRWAEEGLPPGDAPPKLPPVRTKGQAIRIPVARDGHYWVEATINGTPARFLIDSGATITALSEPTARAAGLNYDIGEPGVVMTTANGKVEARRSSIAKLAIGPVTASDLPVVVSPAFGEINVIGMNMLSRLKSWGVQDGEMVLTP</sequence>
<dbReference type="GO" id="GO:0008233">
    <property type="term" value="F:peptidase activity"/>
    <property type="evidence" value="ECO:0007669"/>
    <property type="project" value="UniProtKB-KW"/>
</dbReference>
<evidence type="ECO:0000313" key="4">
    <source>
        <dbReference type="EMBL" id="MDR7157041.1"/>
    </source>
</evidence>
<dbReference type="InterPro" id="IPR001995">
    <property type="entry name" value="Peptidase_A2_cat"/>
</dbReference>
<keyword evidence="5" id="KW-1185">Reference proteome</keyword>
<dbReference type="Gene3D" id="2.40.70.10">
    <property type="entry name" value="Acid Proteases"/>
    <property type="match status" value="1"/>
</dbReference>
<dbReference type="SUPFAM" id="SSF50630">
    <property type="entry name" value="Acid proteases"/>
    <property type="match status" value="1"/>
</dbReference>
<organism evidence="4 5">
    <name type="scientific">Sphingobium xenophagum</name>
    <dbReference type="NCBI Taxonomy" id="121428"/>
    <lineage>
        <taxon>Bacteria</taxon>
        <taxon>Pseudomonadati</taxon>
        <taxon>Pseudomonadota</taxon>
        <taxon>Alphaproteobacteria</taxon>
        <taxon>Sphingomonadales</taxon>
        <taxon>Sphingomonadaceae</taxon>
        <taxon>Sphingobium</taxon>
    </lineage>
</organism>
<dbReference type="PROSITE" id="PS00141">
    <property type="entry name" value="ASP_PROTEASE"/>
    <property type="match status" value="1"/>
</dbReference>
<accession>A0ABU1X624</accession>
<name>A0ABU1X624_SPHXE</name>
<keyword evidence="4" id="KW-0645">Protease</keyword>
<evidence type="ECO:0000256" key="2">
    <source>
        <dbReference type="SAM" id="Phobius"/>
    </source>
</evidence>
<keyword evidence="2" id="KW-1133">Transmembrane helix</keyword>
<dbReference type="InterPro" id="IPR001969">
    <property type="entry name" value="Aspartic_peptidase_AS"/>
</dbReference>
<dbReference type="InterPro" id="IPR034122">
    <property type="entry name" value="Retropepsin-like_bacterial"/>
</dbReference>
<dbReference type="NCBIfam" id="TIGR02281">
    <property type="entry name" value="clan_AA_DTGA"/>
    <property type="match status" value="1"/>
</dbReference>
<keyword evidence="1" id="KW-0378">Hydrolase</keyword>
<evidence type="ECO:0000313" key="5">
    <source>
        <dbReference type="Proteomes" id="UP001267638"/>
    </source>
</evidence>
<dbReference type="PROSITE" id="PS50175">
    <property type="entry name" value="ASP_PROT_RETROV"/>
    <property type="match status" value="1"/>
</dbReference>
<dbReference type="RefSeq" id="WP_310227575.1">
    <property type="nucleotide sequence ID" value="NZ_JAVDWV010000027.1"/>
</dbReference>
<proteinExistence type="predicted"/>
<comment type="caution">
    <text evidence="4">The sequence shown here is derived from an EMBL/GenBank/DDBJ whole genome shotgun (WGS) entry which is preliminary data.</text>
</comment>
<evidence type="ECO:0000259" key="3">
    <source>
        <dbReference type="PROSITE" id="PS50175"/>
    </source>
</evidence>
<gene>
    <name evidence="4" type="ORF">J2W40_003888</name>
</gene>
<protein>
    <submittedName>
        <fullName evidence="4">Aspartyl protease family protein</fullName>
    </submittedName>
</protein>
<dbReference type="Proteomes" id="UP001267638">
    <property type="component" value="Unassembled WGS sequence"/>
</dbReference>